<dbReference type="EMBL" id="CM055092">
    <property type="protein sequence ID" value="KAJ7570938.1"/>
    <property type="molecule type" value="Genomic_DNA"/>
</dbReference>
<accession>A0ACC2EWX7</accession>
<protein>
    <submittedName>
        <fullName evidence="1">Uncharacterized protein</fullName>
    </submittedName>
</protein>
<keyword evidence="2" id="KW-1185">Reference proteome</keyword>
<sequence length="388" mass="44261">MREGVATGMMASSRKNLALQAPNGLALPSQRSPQGAAEETEMEWNAVPRLQKDPHVGHEPERYDDLANLEYPAALYSAMEQYLPAHLLKAARDKKIAFLERIWSKYRPNGERARKHREYREIIRQNYQPLHENLSVLNPEEFFVPSFRSAIADGSNEAIRQILIEHSPGVFSFDMLEPSLCSMIIDEVEHFEHWAQAAKVKVMRPNTMNKYGAVLDDIGMENMLDQMMTKFVSPMASVLFSNVGGSSLDSHHGFVVEYSMDRDLDLGFHVDDSEVTLNVCLGKEFSGGGLFFRGVRCDKHVNGEAHPEEALDYSHLPGRAILHAGRQRHGAKAISTGHRANLLLWCRSSEFRELRKYQRDFSSWCRECLTSKKEHRHRLSNTKRRQAL</sequence>
<evidence type="ECO:0000313" key="1">
    <source>
        <dbReference type="EMBL" id="KAJ7570938.1"/>
    </source>
</evidence>
<dbReference type="Proteomes" id="UP001162992">
    <property type="component" value="Chromosome 1"/>
</dbReference>
<gene>
    <name evidence="1" type="ORF">O6H91_01G140600</name>
</gene>
<proteinExistence type="predicted"/>
<reference evidence="2" key="1">
    <citation type="journal article" date="2024" name="Proc. Natl. Acad. Sci. U.S.A.">
        <title>Extraordinary preservation of gene collinearity over three hundred million years revealed in homosporous lycophytes.</title>
        <authorList>
            <person name="Li C."/>
            <person name="Wickell D."/>
            <person name="Kuo L.Y."/>
            <person name="Chen X."/>
            <person name="Nie B."/>
            <person name="Liao X."/>
            <person name="Peng D."/>
            <person name="Ji J."/>
            <person name="Jenkins J."/>
            <person name="Williams M."/>
            <person name="Shu S."/>
            <person name="Plott C."/>
            <person name="Barry K."/>
            <person name="Rajasekar S."/>
            <person name="Grimwood J."/>
            <person name="Han X."/>
            <person name="Sun S."/>
            <person name="Hou Z."/>
            <person name="He W."/>
            <person name="Dai G."/>
            <person name="Sun C."/>
            <person name="Schmutz J."/>
            <person name="Leebens-Mack J.H."/>
            <person name="Li F.W."/>
            <person name="Wang L."/>
        </authorList>
    </citation>
    <scope>NUCLEOTIDE SEQUENCE [LARGE SCALE GENOMIC DNA]</scope>
    <source>
        <strain evidence="2">cv. PW_Plant_1</strain>
    </source>
</reference>
<organism evidence="1 2">
    <name type="scientific">Diphasiastrum complanatum</name>
    <name type="common">Issler's clubmoss</name>
    <name type="synonym">Lycopodium complanatum</name>
    <dbReference type="NCBI Taxonomy" id="34168"/>
    <lineage>
        <taxon>Eukaryota</taxon>
        <taxon>Viridiplantae</taxon>
        <taxon>Streptophyta</taxon>
        <taxon>Embryophyta</taxon>
        <taxon>Tracheophyta</taxon>
        <taxon>Lycopodiopsida</taxon>
        <taxon>Lycopodiales</taxon>
        <taxon>Lycopodiaceae</taxon>
        <taxon>Lycopodioideae</taxon>
        <taxon>Diphasiastrum</taxon>
    </lineage>
</organism>
<name>A0ACC2EWX7_DIPCM</name>
<comment type="caution">
    <text evidence="1">The sequence shown here is derived from an EMBL/GenBank/DDBJ whole genome shotgun (WGS) entry which is preliminary data.</text>
</comment>
<evidence type="ECO:0000313" key="2">
    <source>
        <dbReference type="Proteomes" id="UP001162992"/>
    </source>
</evidence>